<keyword evidence="2" id="KW-1185">Reference proteome</keyword>
<dbReference type="OrthoDB" id="5413827at2759"/>
<protein>
    <submittedName>
        <fullName evidence="1">Uncharacterized protein</fullName>
    </submittedName>
</protein>
<dbReference type="AlphaFoldDB" id="A0A9P4TCM3"/>
<dbReference type="PANTHER" id="PTHR42085">
    <property type="entry name" value="F-BOX DOMAIN-CONTAINING PROTEIN"/>
    <property type="match status" value="1"/>
</dbReference>
<dbReference type="PANTHER" id="PTHR42085:SF1">
    <property type="entry name" value="F-BOX DOMAIN-CONTAINING PROTEIN"/>
    <property type="match status" value="1"/>
</dbReference>
<dbReference type="Proteomes" id="UP000801428">
    <property type="component" value="Unassembled WGS sequence"/>
</dbReference>
<sequence>MSSLEVQNSTPQSLLPAHIMTQDGASKDITNVAQLPMLNSESSPLLRLPGELRNIIYGYVLGGHTFGETWENKKPPQHFLASLLVCRQIYNEARMLVFELNT</sequence>
<evidence type="ECO:0000313" key="1">
    <source>
        <dbReference type="EMBL" id="KAF3001309.1"/>
    </source>
</evidence>
<proteinExistence type="predicted"/>
<dbReference type="InterPro" id="IPR038883">
    <property type="entry name" value="AN11006-like"/>
</dbReference>
<dbReference type="EMBL" id="SWKU01000013">
    <property type="protein sequence ID" value="KAF3001309.1"/>
    <property type="molecule type" value="Genomic_DNA"/>
</dbReference>
<comment type="caution">
    <text evidence="1">The sequence shown here is derived from an EMBL/GenBank/DDBJ whole genome shotgun (WGS) entry which is preliminary data.</text>
</comment>
<evidence type="ECO:0000313" key="2">
    <source>
        <dbReference type="Proteomes" id="UP000801428"/>
    </source>
</evidence>
<organism evidence="1 2">
    <name type="scientific">Curvularia kusanoi</name>
    <name type="common">Cochliobolus kusanoi</name>
    <dbReference type="NCBI Taxonomy" id="90978"/>
    <lineage>
        <taxon>Eukaryota</taxon>
        <taxon>Fungi</taxon>
        <taxon>Dikarya</taxon>
        <taxon>Ascomycota</taxon>
        <taxon>Pezizomycotina</taxon>
        <taxon>Dothideomycetes</taxon>
        <taxon>Pleosporomycetidae</taxon>
        <taxon>Pleosporales</taxon>
        <taxon>Pleosporineae</taxon>
        <taxon>Pleosporaceae</taxon>
        <taxon>Curvularia</taxon>
    </lineage>
</organism>
<gene>
    <name evidence="1" type="ORF">E8E13_005142</name>
</gene>
<name>A0A9P4TCM3_CURKU</name>
<reference evidence="1" key="1">
    <citation type="submission" date="2019-04" db="EMBL/GenBank/DDBJ databases">
        <title>Sequencing of skin fungus with MAO and IRED activity.</title>
        <authorList>
            <person name="Marsaioli A.J."/>
            <person name="Bonatto J.M.C."/>
            <person name="Reis Junior O."/>
        </authorList>
    </citation>
    <scope>NUCLEOTIDE SEQUENCE</scope>
    <source>
        <strain evidence="1">30M1</strain>
    </source>
</reference>
<accession>A0A9P4TCM3</accession>